<protein>
    <recommendedName>
        <fullName evidence="4">ABC transporter permease</fullName>
    </recommendedName>
</protein>
<evidence type="ECO:0000256" key="1">
    <source>
        <dbReference type="SAM" id="Phobius"/>
    </source>
</evidence>
<organism evidence="2 3">
    <name type="scientific">Nocardioides kribbensis</name>
    <dbReference type="NCBI Taxonomy" id="305517"/>
    <lineage>
        <taxon>Bacteria</taxon>
        <taxon>Bacillati</taxon>
        <taxon>Actinomycetota</taxon>
        <taxon>Actinomycetes</taxon>
        <taxon>Propionibacteriales</taxon>
        <taxon>Nocardioidaceae</taxon>
        <taxon>Nocardioides</taxon>
    </lineage>
</organism>
<keyword evidence="1" id="KW-0472">Membrane</keyword>
<comment type="caution">
    <text evidence="2">The sequence shown here is derived from an EMBL/GenBank/DDBJ whole genome shotgun (WGS) entry which is preliminary data.</text>
</comment>
<feature type="transmembrane region" description="Helical" evidence="1">
    <location>
        <begin position="86"/>
        <end position="109"/>
    </location>
</feature>
<name>A0ABV1NTF3_9ACTN</name>
<evidence type="ECO:0008006" key="4">
    <source>
        <dbReference type="Google" id="ProtNLM"/>
    </source>
</evidence>
<dbReference type="Proteomes" id="UP001482520">
    <property type="component" value="Unassembled WGS sequence"/>
</dbReference>
<feature type="transmembrane region" description="Helical" evidence="1">
    <location>
        <begin position="55"/>
        <end position="74"/>
    </location>
</feature>
<evidence type="ECO:0000313" key="3">
    <source>
        <dbReference type="Proteomes" id="UP001482520"/>
    </source>
</evidence>
<keyword evidence="1" id="KW-1133">Transmembrane helix</keyword>
<keyword evidence="1" id="KW-0812">Transmembrane</keyword>
<keyword evidence="3" id="KW-1185">Reference proteome</keyword>
<accession>A0ABV1NTF3</accession>
<dbReference type="EMBL" id="JBEGDP010000001">
    <property type="protein sequence ID" value="MEQ7845772.1"/>
    <property type="molecule type" value="Genomic_DNA"/>
</dbReference>
<dbReference type="RefSeq" id="WP_349803468.1">
    <property type="nucleotide sequence ID" value="NZ_JBEGDP010000001.1"/>
</dbReference>
<gene>
    <name evidence="2" type="ORF">V6R90_00680</name>
</gene>
<reference evidence="2 3" key="1">
    <citation type="submission" date="2024-02" db="EMBL/GenBank/DDBJ databases">
        <title>Full genome sequence of Nocardioides kribbensis.</title>
        <authorList>
            <person name="Poletto B.L."/>
            <person name="Silva G."/>
            <person name="Galante D."/>
            <person name="Campos K.R."/>
            <person name="Santos M.B.N."/>
            <person name="Sacchi C.T."/>
        </authorList>
    </citation>
    <scope>NUCLEOTIDE SEQUENCE [LARGE SCALE GENOMIC DNA]</scope>
    <source>
        <strain evidence="2 3">O4R</strain>
    </source>
</reference>
<feature type="transmembrane region" description="Helical" evidence="1">
    <location>
        <begin position="115"/>
        <end position="139"/>
    </location>
</feature>
<sequence length="141" mass="14370">MVTLIAWVLMLLVAGNAYLMLRTGGWVDTDLPFTDQVDYGPTVTALITWAGHPGWPTWFSVLGATGLGVAAVNTRGLRQVGGAGGTTLFISLLLTIAGVAGSMAALLVVALATAIGVAIVVIFGVLLVVAMVMFLIGLASG</sequence>
<evidence type="ECO:0000313" key="2">
    <source>
        <dbReference type="EMBL" id="MEQ7845772.1"/>
    </source>
</evidence>
<proteinExistence type="predicted"/>